<sequence length="196" mass="22360">MNRILLLFCLMLLAGCGLVEELPGPGAYSFPWLRQGNRLYYDYYTAQDTIRDFRYLEVGKKLLEKTDSGSFRHVFTLLGREWELGKEGLYGTACTSCEISIVSCMSKFNFLYAPIRPVLQQELPAYSCGKNPDYQNQIVALSRQLHVPMGTYSTYAMLHPSGDISYWSPEHGLIQYEKYNAAGVLQATLKLNRIEK</sequence>
<comment type="caution">
    <text evidence="1">The sequence shown here is derived from an EMBL/GenBank/DDBJ whole genome shotgun (WGS) entry which is preliminary data.</text>
</comment>
<evidence type="ECO:0008006" key="3">
    <source>
        <dbReference type="Google" id="ProtNLM"/>
    </source>
</evidence>
<keyword evidence="2" id="KW-1185">Reference proteome</keyword>
<protein>
    <recommendedName>
        <fullName evidence="3">Lipoprotein</fullName>
    </recommendedName>
</protein>
<evidence type="ECO:0000313" key="1">
    <source>
        <dbReference type="EMBL" id="EMR01771.1"/>
    </source>
</evidence>
<proteinExistence type="predicted"/>
<reference evidence="1 2" key="1">
    <citation type="journal article" date="2013" name="Genome Announc.">
        <title>Draft Genome Sequence of Cesiribacter andamanensis Strain AMV16T, Isolated from a Soil Sample from a Mud Volcano in the Andaman Islands, India.</title>
        <authorList>
            <person name="Shivaji S."/>
            <person name="Ara S."/>
            <person name="Begum Z."/>
            <person name="Srinivas T.N."/>
            <person name="Singh A."/>
            <person name="Kumar Pinnaka A."/>
        </authorList>
    </citation>
    <scope>NUCLEOTIDE SEQUENCE [LARGE SCALE GENOMIC DNA]</scope>
    <source>
        <strain evidence="1 2">AMV16</strain>
    </source>
</reference>
<evidence type="ECO:0000313" key="2">
    <source>
        <dbReference type="Proteomes" id="UP000011910"/>
    </source>
</evidence>
<dbReference type="Proteomes" id="UP000011910">
    <property type="component" value="Unassembled WGS sequence"/>
</dbReference>
<dbReference type="OrthoDB" id="9856906at2"/>
<dbReference type="AlphaFoldDB" id="M7N3J8"/>
<gene>
    <name evidence="1" type="ORF">ADICEAN_03091</name>
</gene>
<name>M7N3J8_9BACT</name>
<dbReference type="STRING" id="1279009.ADICEAN_03091"/>
<dbReference type="RefSeq" id="WP_009196477.1">
    <property type="nucleotide sequence ID" value="NZ_AODQ01000091.1"/>
</dbReference>
<dbReference type="PROSITE" id="PS51257">
    <property type="entry name" value="PROKAR_LIPOPROTEIN"/>
    <property type="match status" value="1"/>
</dbReference>
<dbReference type="EMBL" id="AODQ01000091">
    <property type="protein sequence ID" value="EMR01771.1"/>
    <property type="molecule type" value="Genomic_DNA"/>
</dbReference>
<accession>M7N3J8</accession>
<organism evidence="1 2">
    <name type="scientific">Cesiribacter andamanensis AMV16</name>
    <dbReference type="NCBI Taxonomy" id="1279009"/>
    <lineage>
        <taxon>Bacteria</taxon>
        <taxon>Pseudomonadati</taxon>
        <taxon>Bacteroidota</taxon>
        <taxon>Cytophagia</taxon>
        <taxon>Cytophagales</taxon>
        <taxon>Cesiribacteraceae</taxon>
        <taxon>Cesiribacter</taxon>
    </lineage>
</organism>